<evidence type="ECO:0008006" key="4">
    <source>
        <dbReference type="Google" id="ProtNLM"/>
    </source>
</evidence>
<gene>
    <name evidence="2" type="ORF">ACFSR2_02430</name>
</gene>
<name>A0ABW5J2Z7_9BACT</name>
<sequence length="179" mass="20384">MKITKVILSALFAIIAMASAYSQTKFTEQKAGHLYYVSVPDYMTKSVTLNDAATMQYINSAKNAYLIVIDDSKEELEMKGVKFASLKDFHDDNIKLLKAEENSPVESKPTEFVVNGNKFYQSELNVNFKEADNLEVKITYLITYVETKGYYYQILCWSLSSEYKNLVADFKKIAASIKD</sequence>
<keyword evidence="1" id="KW-0732">Signal</keyword>
<feature type="chain" id="PRO_5045379851" description="PsbP C-terminal domain-containing protein" evidence="1">
    <location>
        <begin position="19"/>
        <end position="179"/>
    </location>
</feature>
<evidence type="ECO:0000256" key="1">
    <source>
        <dbReference type="SAM" id="SignalP"/>
    </source>
</evidence>
<feature type="signal peptide" evidence="1">
    <location>
        <begin position="1"/>
        <end position="18"/>
    </location>
</feature>
<protein>
    <recommendedName>
        <fullName evidence="4">PsbP C-terminal domain-containing protein</fullName>
    </recommendedName>
</protein>
<comment type="caution">
    <text evidence="2">The sequence shown here is derived from an EMBL/GenBank/DDBJ whole genome shotgun (WGS) entry which is preliminary data.</text>
</comment>
<organism evidence="2 3">
    <name type="scientific">Emticicia soli</name>
    <dbReference type="NCBI Taxonomy" id="2027878"/>
    <lineage>
        <taxon>Bacteria</taxon>
        <taxon>Pseudomonadati</taxon>
        <taxon>Bacteroidota</taxon>
        <taxon>Cytophagia</taxon>
        <taxon>Cytophagales</taxon>
        <taxon>Leadbetterellaceae</taxon>
        <taxon>Emticicia</taxon>
    </lineage>
</organism>
<keyword evidence="3" id="KW-1185">Reference proteome</keyword>
<evidence type="ECO:0000313" key="2">
    <source>
        <dbReference type="EMBL" id="MFD2519722.1"/>
    </source>
</evidence>
<reference evidence="3" key="1">
    <citation type="journal article" date="2019" name="Int. J. Syst. Evol. Microbiol.">
        <title>The Global Catalogue of Microorganisms (GCM) 10K type strain sequencing project: providing services to taxonomists for standard genome sequencing and annotation.</title>
        <authorList>
            <consortium name="The Broad Institute Genomics Platform"/>
            <consortium name="The Broad Institute Genome Sequencing Center for Infectious Disease"/>
            <person name="Wu L."/>
            <person name="Ma J."/>
        </authorList>
    </citation>
    <scope>NUCLEOTIDE SEQUENCE [LARGE SCALE GENOMIC DNA]</scope>
    <source>
        <strain evidence="3">KCTC 52344</strain>
    </source>
</reference>
<dbReference type="RefSeq" id="WP_340236423.1">
    <property type="nucleotide sequence ID" value="NZ_JBBEWC010000006.1"/>
</dbReference>
<proteinExistence type="predicted"/>
<dbReference type="Proteomes" id="UP001597510">
    <property type="component" value="Unassembled WGS sequence"/>
</dbReference>
<accession>A0ABW5J2Z7</accession>
<evidence type="ECO:0000313" key="3">
    <source>
        <dbReference type="Proteomes" id="UP001597510"/>
    </source>
</evidence>
<dbReference type="EMBL" id="JBHULC010000003">
    <property type="protein sequence ID" value="MFD2519722.1"/>
    <property type="molecule type" value="Genomic_DNA"/>
</dbReference>